<keyword evidence="8" id="KW-0143">Chaperone</keyword>
<dbReference type="GO" id="GO:0051205">
    <property type="term" value="P:protein insertion into membrane"/>
    <property type="evidence" value="ECO:0007669"/>
    <property type="project" value="TreeGrafter"/>
</dbReference>
<evidence type="ECO:0000259" key="11">
    <source>
        <dbReference type="Pfam" id="PF02096"/>
    </source>
</evidence>
<dbReference type="PANTHER" id="PTHR12428:SF65">
    <property type="entry name" value="CYTOCHROME C OXIDASE ASSEMBLY PROTEIN COX18, MITOCHONDRIAL"/>
    <property type="match status" value="1"/>
</dbReference>
<evidence type="ECO:0000313" key="12">
    <source>
        <dbReference type="EMBL" id="RNB87741.1"/>
    </source>
</evidence>
<keyword evidence="2" id="KW-0813">Transport</keyword>
<feature type="transmembrane region" description="Helical" evidence="10">
    <location>
        <begin position="92"/>
        <end position="115"/>
    </location>
</feature>
<name>A0A3M8DJW1_9BACL</name>
<gene>
    <name evidence="12" type="ORF">EDM56_12950</name>
</gene>
<dbReference type="Pfam" id="PF02096">
    <property type="entry name" value="60KD_IMP"/>
    <property type="match status" value="1"/>
</dbReference>
<dbReference type="Proteomes" id="UP000271031">
    <property type="component" value="Unassembled WGS sequence"/>
</dbReference>
<evidence type="ECO:0000256" key="10">
    <source>
        <dbReference type="SAM" id="Phobius"/>
    </source>
</evidence>
<dbReference type="EMBL" id="RHHQ01000010">
    <property type="protein sequence ID" value="RNB87741.1"/>
    <property type="molecule type" value="Genomic_DNA"/>
</dbReference>
<evidence type="ECO:0000256" key="5">
    <source>
        <dbReference type="ARBA" id="ARBA00022927"/>
    </source>
</evidence>
<dbReference type="RefSeq" id="WP_122918346.1">
    <property type="nucleotide sequence ID" value="NZ_RHHQ01000010.1"/>
</dbReference>
<evidence type="ECO:0000256" key="1">
    <source>
        <dbReference type="ARBA" id="ARBA00004651"/>
    </source>
</evidence>
<evidence type="ECO:0000256" key="4">
    <source>
        <dbReference type="ARBA" id="ARBA00022692"/>
    </source>
</evidence>
<feature type="transmembrane region" description="Helical" evidence="10">
    <location>
        <begin position="135"/>
        <end position="153"/>
    </location>
</feature>
<dbReference type="PANTHER" id="PTHR12428">
    <property type="entry name" value="OXA1"/>
    <property type="match status" value="1"/>
</dbReference>
<sequence>MQAFVQPIVTLLASLLTAIFSFAQDWGIAIILLTLLVRSLLFPLNLRNARQQVLQSLVQPKLKQLREEHKEDQAKLMQETMTLYKTAGIKPLSTIATSFLQMPIFVAMYGLFLSHGAAMSSSLIPWVVTFAQNDAWHILPTLAAGLTFITSMIPLTSEMITQAPLGQRIGMSMIMVVVFIMILWKAPVALGLYWMTGSLFGLLERGFYRTSIGKKLLLRGKPQLLARSE</sequence>
<dbReference type="InterPro" id="IPR001708">
    <property type="entry name" value="YidC/ALB3/OXA1/COX18"/>
</dbReference>
<evidence type="ECO:0000256" key="7">
    <source>
        <dbReference type="ARBA" id="ARBA00023136"/>
    </source>
</evidence>
<dbReference type="AlphaFoldDB" id="A0A3M8DJW1"/>
<evidence type="ECO:0000256" key="2">
    <source>
        <dbReference type="ARBA" id="ARBA00022448"/>
    </source>
</evidence>
<comment type="similarity">
    <text evidence="9">Belongs to the OXA1/ALB3/YidC family.</text>
</comment>
<reference evidence="12 13" key="1">
    <citation type="submission" date="2018-10" db="EMBL/GenBank/DDBJ databases">
        <title>Phylogenomics of Brevibacillus.</title>
        <authorList>
            <person name="Dunlap C."/>
        </authorList>
    </citation>
    <scope>NUCLEOTIDE SEQUENCE [LARGE SCALE GENOMIC DNA]</scope>
    <source>
        <strain evidence="12 13">JCM 15716</strain>
    </source>
</reference>
<comment type="subcellular location">
    <subcellularLocation>
        <location evidence="1">Cell membrane</location>
        <topology evidence="1">Multi-pass membrane protein</topology>
    </subcellularLocation>
    <subcellularLocation>
        <location evidence="9">Membrane</location>
        <topology evidence="9">Multi-pass membrane protein</topology>
    </subcellularLocation>
</comment>
<keyword evidence="3" id="KW-1003">Cell membrane</keyword>
<evidence type="ECO:0000256" key="9">
    <source>
        <dbReference type="RuleBase" id="RU003945"/>
    </source>
</evidence>
<evidence type="ECO:0000256" key="6">
    <source>
        <dbReference type="ARBA" id="ARBA00022989"/>
    </source>
</evidence>
<dbReference type="GO" id="GO:0032977">
    <property type="term" value="F:membrane insertase activity"/>
    <property type="evidence" value="ECO:0007669"/>
    <property type="project" value="InterPro"/>
</dbReference>
<evidence type="ECO:0000313" key="13">
    <source>
        <dbReference type="Proteomes" id="UP000271031"/>
    </source>
</evidence>
<feature type="domain" description="Membrane insertase YidC/Oxa/ALB C-terminal" evidence="11">
    <location>
        <begin position="26"/>
        <end position="205"/>
    </location>
</feature>
<dbReference type="OrthoDB" id="2380676at2"/>
<dbReference type="GO" id="GO:0005886">
    <property type="term" value="C:plasma membrane"/>
    <property type="evidence" value="ECO:0007669"/>
    <property type="project" value="UniProtKB-SubCell"/>
</dbReference>
<comment type="caution">
    <text evidence="12">The sequence shown here is derived from an EMBL/GenBank/DDBJ whole genome shotgun (WGS) entry which is preliminary data.</text>
</comment>
<keyword evidence="13" id="KW-1185">Reference proteome</keyword>
<dbReference type="InterPro" id="IPR028055">
    <property type="entry name" value="YidC/Oxa/ALB_C"/>
</dbReference>
<dbReference type="NCBIfam" id="TIGR03592">
    <property type="entry name" value="yidC_oxa1_cterm"/>
    <property type="match status" value="1"/>
</dbReference>
<keyword evidence="6 10" id="KW-1133">Transmembrane helix</keyword>
<dbReference type="CDD" id="cd20070">
    <property type="entry name" value="5TM_YidC_Alb3"/>
    <property type="match status" value="1"/>
</dbReference>
<proteinExistence type="inferred from homology"/>
<evidence type="ECO:0000256" key="8">
    <source>
        <dbReference type="ARBA" id="ARBA00023186"/>
    </source>
</evidence>
<dbReference type="GO" id="GO:0015031">
    <property type="term" value="P:protein transport"/>
    <property type="evidence" value="ECO:0007669"/>
    <property type="project" value="UniProtKB-KW"/>
</dbReference>
<protein>
    <submittedName>
        <fullName evidence="12">Membrane protein insertase YidC</fullName>
    </submittedName>
</protein>
<feature type="transmembrane region" description="Helical" evidence="10">
    <location>
        <begin position="28"/>
        <end position="46"/>
    </location>
</feature>
<keyword evidence="5" id="KW-0653">Protein transport</keyword>
<accession>A0A3M8DJW1</accession>
<keyword evidence="7 10" id="KW-0472">Membrane</keyword>
<keyword evidence="4 9" id="KW-0812">Transmembrane</keyword>
<organism evidence="12 13">
    <name type="scientific">Brevibacillus fluminis</name>
    <dbReference type="NCBI Taxonomy" id="511487"/>
    <lineage>
        <taxon>Bacteria</taxon>
        <taxon>Bacillati</taxon>
        <taxon>Bacillota</taxon>
        <taxon>Bacilli</taxon>
        <taxon>Bacillales</taxon>
        <taxon>Paenibacillaceae</taxon>
        <taxon>Brevibacillus</taxon>
    </lineage>
</organism>
<evidence type="ECO:0000256" key="3">
    <source>
        <dbReference type="ARBA" id="ARBA00022475"/>
    </source>
</evidence>
<dbReference type="InterPro" id="IPR047196">
    <property type="entry name" value="YidC_ALB_C"/>
</dbReference>